<organism evidence="2 3">
    <name type="scientific">Lunasporangiospora selenospora</name>
    <dbReference type="NCBI Taxonomy" id="979761"/>
    <lineage>
        <taxon>Eukaryota</taxon>
        <taxon>Fungi</taxon>
        <taxon>Fungi incertae sedis</taxon>
        <taxon>Mucoromycota</taxon>
        <taxon>Mortierellomycotina</taxon>
        <taxon>Mortierellomycetes</taxon>
        <taxon>Mortierellales</taxon>
        <taxon>Mortierellaceae</taxon>
        <taxon>Lunasporangiospora</taxon>
    </lineage>
</organism>
<reference evidence="2" key="1">
    <citation type="journal article" date="2020" name="Fungal Divers.">
        <title>Resolving the Mortierellaceae phylogeny through synthesis of multi-gene phylogenetics and phylogenomics.</title>
        <authorList>
            <person name="Vandepol N."/>
            <person name="Liber J."/>
            <person name="Desiro A."/>
            <person name="Na H."/>
            <person name="Kennedy M."/>
            <person name="Barry K."/>
            <person name="Grigoriev I.V."/>
            <person name="Miller A.N."/>
            <person name="O'Donnell K."/>
            <person name="Stajich J.E."/>
            <person name="Bonito G."/>
        </authorList>
    </citation>
    <scope>NUCLEOTIDE SEQUENCE</scope>
    <source>
        <strain evidence="2">KOD1015</strain>
    </source>
</reference>
<evidence type="ECO:0000313" key="2">
    <source>
        <dbReference type="EMBL" id="KAF9581820.1"/>
    </source>
</evidence>
<protein>
    <submittedName>
        <fullName evidence="2">Uncharacterized protein</fullName>
    </submittedName>
</protein>
<accession>A0A9P6FU11</accession>
<evidence type="ECO:0000313" key="3">
    <source>
        <dbReference type="Proteomes" id="UP000780801"/>
    </source>
</evidence>
<keyword evidence="3" id="KW-1185">Reference proteome</keyword>
<feature type="region of interest" description="Disordered" evidence="1">
    <location>
        <begin position="1"/>
        <end position="25"/>
    </location>
</feature>
<gene>
    <name evidence="2" type="ORF">BGW38_001034</name>
</gene>
<name>A0A9P6FU11_9FUNG</name>
<proteinExistence type="predicted"/>
<sequence>MVRQPTFSPVTQVLDSAQIQPSTDDRVSAEQFTSMHASSSTYRDLLIFEERLKYNLIRLKKRQQKYEAQSGSHMFQHK</sequence>
<dbReference type="OrthoDB" id="5599171at2759"/>
<feature type="compositionally biased region" description="Polar residues" evidence="1">
    <location>
        <begin position="1"/>
        <end position="22"/>
    </location>
</feature>
<dbReference type="EMBL" id="JAABOA010001311">
    <property type="protein sequence ID" value="KAF9581820.1"/>
    <property type="molecule type" value="Genomic_DNA"/>
</dbReference>
<comment type="caution">
    <text evidence="2">The sequence shown here is derived from an EMBL/GenBank/DDBJ whole genome shotgun (WGS) entry which is preliminary data.</text>
</comment>
<evidence type="ECO:0000256" key="1">
    <source>
        <dbReference type="SAM" id="MobiDB-lite"/>
    </source>
</evidence>
<dbReference type="AlphaFoldDB" id="A0A9P6FU11"/>
<dbReference type="Proteomes" id="UP000780801">
    <property type="component" value="Unassembled WGS sequence"/>
</dbReference>